<organism evidence="16 17">
    <name type="scientific">Dactylonectria macrodidyma</name>
    <dbReference type="NCBI Taxonomy" id="307937"/>
    <lineage>
        <taxon>Eukaryota</taxon>
        <taxon>Fungi</taxon>
        <taxon>Dikarya</taxon>
        <taxon>Ascomycota</taxon>
        <taxon>Pezizomycotina</taxon>
        <taxon>Sordariomycetes</taxon>
        <taxon>Hypocreomycetidae</taxon>
        <taxon>Hypocreales</taxon>
        <taxon>Nectriaceae</taxon>
        <taxon>Dactylonectria</taxon>
    </lineage>
</organism>
<evidence type="ECO:0000256" key="2">
    <source>
        <dbReference type="ARBA" id="ARBA00001964"/>
    </source>
</evidence>
<accession>A0A9P9ER72</accession>
<keyword evidence="10" id="KW-0456">Lyase</keyword>
<dbReference type="InterPro" id="IPR012110">
    <property type="entry name" value="PDC/IPDC-like"/>
</dbReference>
<evidence type="ECO:0000256" key="1">
    <source>
        <dbReference type="ARBA" id="ARBA00001041"/>
    </source>
</evidence>
<dbReference type="FunFam" id="3.40.50.970:FF:000024">
    <property type="entry name" value="Pyruvate decarboxylase isozyme"/>
    <property type="match status" value="1"/>
</dbReference>
<dbReference type="EC" id="4.1.1.1" evidence="4"/>
<dbReference type="EMBL" id="JAGMUV010000010">
    <property type="protein sequence ID" value="KAH7142094.1"/>
    <property type="molecule type" value="Genomic_DNA"/>
</dbReference>
<gene>
    <name evidence="16" type="ORF">EDB81DRAFT_797863</name>
</gene>
<feature type="binding site" evidence="11">
    <location>
        <position position="483"/>
    </location>
    <ligand>
        <name>Mg(2+)</name>
        <dbReference type="ChEBI" id="CHEBI:18420"/>
    </ligand>
</feature>
<feature type="domain" description="Thiamine pyrophosphate enzyme TPP-binding" evidence="14">
    <location>
        <begin position="436"/>
        <end position="517"/>
    </location>
</feature>
<comment type="caution">
    <text evidence="16">The sequence shown here is derived from an EMBL/GenBank/DDBJ whole genome shotgun (WGS) entry which is preliminary data.</text>
</comment>
<dbReference type="OrthoDB" id="308383at2759"/>
<evidence type="ECO:0000256" key="3">
    <source>
        <dbReference type="ARBA" id="ARBA00007812"/>
    </source>
</evidence>
<dbReference type="SUPFAM" id="SSF52467">
    <property type="entry name" value="DHS-like NAD/FAD-binding domain"/>
    <property type="match status" value="1"/>
</dbReference>
<protein>
    <recommendedName>
        <fullName evidence="5">Pyruvate decarboxylase</fullName>
        <ecNumber evidence="4">4.1.1.1</ecNumber>
    </recommendedName>
</protein>
<evidence type="ECO:0000256" key="10">
    <source>
        <dbReference type="ARBA" id="ARBA00023239"/>
    </source>
</evidence>
<dbReference type="SUPFAM" id="SSF52518">
    <property type="entry name" value="Thiamin diphosphate-binding fold (THDP-binding)"/>
    <property type="match status" value="2"/>
</dbReference>
<dbReference type="GO" id="GO:0000287">
    <property type="term" value="F:magnesium ion binding"/>
    <property type="evidence" value="ECO:0007669"/>
    <property type="project" value="InterPro"/>
</dbReference>
<dbReference type="GO" id="GO:0000949">
    <property type="term" value="P:aromatic amino acid family catabolic process to alcohol via Ehrlich pathway"/>
    <property type="evidence" value="ECO:0007669"/>
    <property type="project" value="TreeGrafter"/>
</dbReference>
<keyword evidence="7" id="KW-0210">Decarboxylase</keyword>
<dbReference type="FunFam" id="3.40.50.970:FF:000019">
    <property type="entry name" value="Pyruvate decarboxylase isozyme"/>
    <property type="match status" value="1"/>
</dbReference>
<evidence type="ECO:0000313" key="16">
    <source>
        <dbReference type="EMBL" id="KAH7142094.1"/>
    </source>
</evidence>
<dbReference type="GO" id="GO:0030976">
    <property type="term" value="F:thiamine pyrophosphate binding"/>
    <property type="evidence" value="ECO:0007669"/>
    <property type="project" value="InterPro"/>
</dbReference>
<evidence type="ECO:0000259" key="13">
    <source>
        <dbReference type="Pfam" id="PF00205"/>
    </source>
</evidence>
<proteinExistence type="inferred from homology"/>
<dbReference type="GO" id="GO:0005634">
    <property type="term" value="C:nucleus"/>
    <property type="evidence" value="ECO:0007669"/>
    <property type="project" value="TreeGrafter"/>
</dbReference>
<dbReference type="InterPro" id="IPR012001">
    <property type="entry name" value="Thiamin_PyroP_enz_TPP-bd_dom"/>
</dbReference>
<evidence type="ECO:0000256" key="5">
    <source>
        <dbReference type="ARBA" id="ARBA00014422"/>
    </source>
</evidence>
<evidence type="ECO:0000256" key="9">
    <source>
        <dbReference type="ARBA" id="ARBA00023052"/>
    </source>
</evidence>
<dbReference type="PANTHER" id="PTHR43452:SF11">
    <property type="entry name" value="PYRUVATE DECARBOXYLASE"/>
    <property type="match status" value="1"/>
</dbReference>
<dbReference type="CDD" id="cd02005">
    <property type="entry name" value="TPP_PDC_IPDC"/>
    <property type="match status" value="1"/>
</dbReference>
<feature type="binding site" evidence="11">
    <location>
        <position position="510"/>
    </location>
    <ligand>
        <name>Mg(2+)</name>
        <dbReference type="ChEBI" id="CHEBI:18420"/>
    </ligand>
</feature>
<keyword evidence="6 11" id="KW-0479">Metal-binding</keyword>
<dbReference type="InterPro" id="IPR047214">
    <property type="entry name" value="TPP_PDC_IPDC"/>
</dbReference>
<dbReference type="GO" id="GO:0004737">
    <property type="term" value="F:pyruvate decarboxylase activity"/>
    <property type="evidence" value="ECO:0007669"/>
    <property type="project" value="UniProtKB-EC"/>
</dbReference>
<comment type="catalytic activity">
    <reaction evidence="1">
        <text>a 2-oxocarboxylate + H(+) = an aldehyde + CO2</text>
        <dbReference type="Rhea" id="RHEA:11628"/>
        <dbReference type="ChEBI" id="CHEBI:15378"/>
        <dbReference type="ChEBI" id="CHEBI:16526"/>
        <dbReference type="ChEBI" id="CHEBI:17478"/>
        <dbReference type="ChEBI" id="CHEBI:35179"/>
        <dbReference type="EC" id="4.1.1.1"/>
    </reaction>
</comment>
<evidence type="ECO:0000259" key="15">
    <source>
        <dbReference type="Pfam" id="PF02776"/>
    </source>
</evidence>
<dbReference type="Pfam" id="PF02775">
    <property type="entry name" value="TPP_enzyme_C"/>
    <property type="match status" value="1"/>
</dbReference>
<dbReference type="CDD" id="cd07038">
    <property type="entry name" value="TPP_PYR_PDC_IPDC_like"/>
    <property type="match status" value="1"/>
</dbReference>
<dbReference type="InterPro" id="IPR012000">
    <property type="entry name" value="Thiamin_PyroP_enz_cen_dom"/>
</dbReference>
<dbReference type="Proteomes" id="UP000738349">
    <property type="component" value="Unassembled WGS sequence"/>
</dbReference>
<evidence type="ECO:0000256" key="8">
    <source>
        <dbReference type="ARBA" id="ARBA00022842"/>
    </source>
</evidence>
<keyword evidence="9 12" id="KW-0786">Thiamine pyrophosphate</keyword>
<comment type="cofactor">
    <cofactor evidence="11">
        <name>Mg(2+)</name>
        <dbReference type="ChEBI" id="CHEBI:18420"/>
    </cofactor>
    <text evidence="11">Binds 1 Mg(2+) per subunit.</text>
</comment>
<dbReference type="InterPro" id="IPR029061">
    <property type="entry name" value="THDP-binding"/>
</dbReference>
<dbReference type="Pfam" id="PF00205">
    <property type="entry name" value="TPP_enzyme_M"/>
    <property type="match status" value="1"/>
</dbReference>
<keyword evidence="8 11" id="KW-0460">Magnesium</keyword>
<feature type="domain" description="Thiamine pyrophosphate enzyme central" evidence="13">
    <location>
        <begin position="227"/>
        <end position="341"/>
    </location>
</feature>
<comment type="similarity">
    <text evidence="3 12">Belongs to the TPP enzyme family.</text>
</comment>
<evidence type="ECO:0000313" key="17">
    <source>
        <dbReference type="Proteomes" id="UP000738349"/>
    </source>
</evidence>
<evidence type="ECO:0000256" key="6">
    <source>
        <dbReference type="ARBA" id="ARBA00022723"/>
    </source>
</evidence>
<reference evidence="16" key="1">
    <citation type="journal article" date="2021" name="Nat. Commun.">
        <title>Genetic determinants of endophytism in the Arabidopsis root mycobiome.</title>
        <authorList>
            <person name="Mesny F."/>
            <person name="Miyauchi S."/>
            <person name="Thiergart T."/>
            <person name="Pickel B."/>
            <person name="Atanasova L."/>
            <person name="Karlsson M."/>
            <person name="Huettel B."/>
            <person name="Barry K.W."/>
            <person name="Haridas S."/>
            <person name="Chen C."/>
            <person name="Bauer D."/>
            <person name="Andreopoulos W."/>
            <person name="Pangilinan J."/>
            <person name="LaButti K."/>
            <person name="Riley R."/>
            <person name="Lipzen A."/>
            <person name="Clum A."/>
            <person name="Drula E."/>
            <person name="Henrissat B."/>
            <person name="Kohler A."/>
            <person name="Grigoriev I.V."/>
            <person name="Martin F.M."/>
            <person name="Hacquard S."/>
        </authorList>
    </citation>
    <scope>NUCLEOTIDE SEQUENCE</scope>
    <source>
        <strain evidence="16">MPI-CAGE-AT-0147</strain>
    </source>
</reference>
<feature type="binding site" evidence="11">
    <location>
        <position position="512"/>
    </location>
    <ligand>
        <name>Mg(2+)</name>
        <dbReference type="ChEBI" id="CHEBI:18420"/>
    </ligand>
</feature>
<dbReference type="PIRSF" id="PIRSF036565">
    <property type="entry name" value="Pyruvt_ip_decrb"/>
    <property type="match status" value="1"/>
</dbReference>
<comment type="cofactor">
    <cofactor evidence="2">
        <name>thiamine diphosphate</name>
        <dbReference type="ChEBI" id="CHEBI:58937"/>
    </cofactor>
</comment>
<dbReference type="GO" id="GO:0005829">
    <property type="term" value="C:cytosol"/>
    <property type="evidence" value="ECO:0007669"/>
    <property type="project" value="TreeGrafter"/>
</dbReference>
<dbReference type="Pfam" id="PF02776">
    <property type="entry name" value="TPP_enzyme_N"/>
    <property type="match status" value="1"/>
</dbReference>
<dbReference type="Gene3D" id="3.40.50.970">
    <property type="match status" value="2"/>
</dbReference>
<evidence type="ECO:0000256" key="12">
    <source>
        <dbReference type="RuleBase" id="RU362132"/>
    </source>
</evidence>
<dbReference type="AlphaFoldDB" id="A0A9P9ER72"/>
<dbReference type="InterPro" id="IPR047213">
    <property type="entry name" value="TPP_PYR_PDC_IPDC-like"/>
</dbReference>
<evidence type="ECO:0000256" key="11">
    <source>
        <dbReference type="PIRSR" id="PIRSR036565-2"/>
    </source>
</evidence>
<evidence type="ECO:0000256" key="4">
    <source>
        <dbReference type="ARBA" id="ARBA00013202"/>
    </source>
</evidence>
<dbReference type="Gene3D" id="3.40.50.1220">
    <property type="entry name" value="TPP-binding domain"/>
    <property type="match status" value="1"/>
</dbReference>
<evidence type="ECO:0000256" key="7">
    <source>
        <dbReference type="ARBA" id="ARBA00022793"/>
    </source>
</evidence>
<dbReference type="InterPro" id="IPR011766">
    <property type="entry name" value="TPP_enzyme_TPP-bd"/>
</dbReference>
<sequence length="609" mass="66875">MNILSGLIRHSRINSQLSLTLLRPFHSKMAPTVDLAEYLWIRLAQLGLRSVHGVPGDYNLTVLDYLESTGINWVGNANELNSGYAADGYARIKGIGALVTSFGVGELSAINAIGGAYAEKAPVVHIVGTPPVAAQQAGACLHHSLGDGNFRVFANMYQSVTVAQANLVDGSSAPQMIDATLKECLRQSRPVYIEIPSDMVKVKVPTPTSPIDLSIPEYDEPFENEVVEALATRIQRSEKPMMLLDAFTARFGIKDEVNQLAKLTGIPILTSPGGKGVVSEHLPNFHGVHFGSAGKPAHQAWAKSRDLVLRFGPLNSETNTFGFTALPDPRVTVTFDKHFIHWEGQHADGRAISIKSALQKLLRRLKFAQLPIPEPYPSECPSLRAMLEKLPEPKDGAIVDQYSFWLLISNYIREGDIVMTETGTASYGGQSLLLPDDTAVINSTIWLSIGYMLAAAQGASLAQREMCQEGTRPSGRTILFEGDGSLQMTAQAISDMIRNKLDVTIFVLNNNGYTIERIIHGFNENYNDVQPWRNLEAVSYFGAPKDDPSYPVRTFLAQNWGELRTILQNPELQVGKGLNMVEVRMEMADAPQSLVSFVQYLIKRNKGEV</sequence>
<name>A0A9P9ER72_9HYPO</name>
<dbReference type="PANTHER" id="PTHR43452">
    <property type="entry name" value="PYRUVATE DECARBOXYLASE"/>
    <property type="match status" value="1"/>
</dbReference>
<feature type="domain" description="Thiamine pyrophosphate enzyme N-terminal TPP-binding" evidence="15">
    <location>
        <begin position="35"/>
        <end position="136"/>
    </location>
</feature>
<evidence type="ECO:0000259" key="14">
    <source>
        <dbReference type="Pfam" id="PF02775"/>
    </source>
</evidence>
<dbReference type="InterPro" id="IPR029035">
    <property type="entry name" value="DHS-like_NAD/FAD-binding_dom"/>
</dbReference>
<keyword evidence="17" id="KW-1185">Reference proteome</keyword>